<name>A0A1H9S6A6_FLAFI</name>
<dbReference type="AlphaFoldDB" id="A0A1H9S6A6"/>
<organism evidence="1 2">
    <name type="scientific">Flavobacterium frigoris</name>
    <dbReference type="NCBI Taxonomy" id="229204"/>
    <lineage>
        <taxon>Bacteria</taxon>
        <taxon>Pseudomonadati</taxon>
        <taxon>Bacteroidota</taxon>
        <taxon>Flavobacteriia</taxon>
        <taxon>Flavobacteriales</taxon>
        <taxon>Flavobacteriaceae</taxon>
        <taxon>Flavobacterium</taxon>
    </lineage>
</organism>
<proteinExistence type="predicted"/>
<protein>
    <recommendedName>
        <fullName evidence="3">RES domain-containing protein</fullName>
    </recommendedName>
</protein>
<evidence type="ECO:0000313" key="2">
    <source>
        <dbReference type="Proteomes" id="UP000183658"/>
    </source>
</evidence>
<dbReference type="EMBL" id="FOFZ01000047">
    <property type="protein sequence ID" value="SER80501.1"/>
    <property type="molecule type" value="Genomic_DNA"/>
</dbReference>
<sequence length="220" mass="24027">MIKGTVLETIEDCVYLNADNVVSKATLEVVEDGGKAGLSVKGAGKFLAKSGNELKTFLNSITTKPLGKTYIGKWYRYTGNQSYNPTEIYSGMIDAENRFRKGLYLSETKAGNIIEANSYGGTSGKTLFEITNVEINNILDLTDETVIRQLGTSFEQMKLSGVTNSYEYTQEIAIWAKNNGYSGVKFYGAQGGSTSYTNFSIFDQSTVNSAIKGSANIIPW</sequence>
<gene>
    <name evidence="1" type="ORF">SAMN05444355_1471</name>
</gene>
<evidence type="ECO:0000313" key="1">
    <source>
        <dbReference type="EMBL" id="SER80501.1"/>
    </source>
</evidence>
<dbReference type="Proteomes" id="UP000183658">
    <property type="component" value="Unassembled WGS sequence"/>
</dbReference>
<reference evidence="2" key="1">
    <citation type="submission" date="2016-10" db="EMBL/GenBank/DDBJ databases">
        <authorList>
            <person name="Varghese N."/>
            <person name="Submissions S."/>
        </authorList>
    </citation>
    <scope>NUCLEOTIDE SEQUENCE [LARGE SCALE GENOMIC DNA]</scope>
    <source>
        <strain evidence="2">DSM 15719</strain>
    </source>
</reference>
<evidence type="ECO:0008006" key="3">
    <source>
        <dbReference type="Google" id="ProtNLM"/>
    </source>
</evidence>
<keyword evidence="2" id="KW-1185">Reference proteome</keyword>
<accession>A0A1H9S6A6</accession>